<evidence type="ECO:0000313" key="2">
    <source>
        <dbReference type="Proteomes" id="UP000807825"/>
    </source>
</evidence>
<reference evidence="1" key="1">
    <citation type="submission" date="2020-07" db="EMBL/GenBank/DDBJ databases">
        <title>Huge and variable diversity of episymbiotic CPR bacteria and DPANN archaea in groundwater ecosystems.</title>
        <authorList>
            <person name="He C.Y."/>
            <person name="Keren R."/>
            <person name="Whittaker M."/>
            <person name="Farag I.F."/>
            <person name="Doudna J."/>
            <person name="Cate J.H.D."/>
            <person name="Banfield J.F."/>
        </authorList>
    </citation>
    <scope>NUCLEOTIDE SEQUENCE</scope>
    <source>
        <strain evidence="1">NC_groundwater_1664_Pr3_B-0.1um_52_9</strain>
    </source>
</reference>
<name>A0A9D6Z734_9BACT</name>
<dbReference type="AlphaFoldDB" id="A0A9D6Z734"/>
<dbReference type="Proteomes" id="UP000807825">
    <property type="component" value="Unassembled WGS sequence"/>
</dbReference>
<evidence type="ECO:0000313" key="1">
    <source>
        <dbReference type="EMBL" id="MBI5250711.1"/>
    </source>
</evidence>
<gene>
    <name evidence="1" type="ORF">HY912_14570</name>
</gene>
<comment type="caution">
    <text evidence="1">The sequence shown here is derived from an EMBL/GenBank/DDBJ whole genome shotgun (WGS) entry which is preliminary data.</text>
</comment>
<proteinExistence type="predicted"/>
<accession>A0A9D6Z734</accession>
<sequence length="93" mass="10724">MKKKLILAKDRPSKHISIRIPLDVLDDLKRIAPMKGMGGYQALIKFYIGQGLRKDLEDLWIAEHAEKLESVLTECNVDPERRRQILDRMAANP</sequence>
<dbReference type="EMBL" id="JACRDE010000381">
    <property type="protein sequence ID" value="MBI5250711.1"/>
    <property type="molecule type" value="Genomic_DNA"/>
</dbReference>
<protein>
    <submittedName>
        <fullName evidence="1">Uncharacterized protein</fullName>
    </submittedName>
</protein>
<organism evidence="1 2">
    <name type="scientific">Desulfomonile tiedjei</name>
    <dbReference type="NCBI Taxonomy" id="2358"/>
    <lineage>
        <taxon>Bacteria</taxon>
        <taxon>Pseudomonadati</taxon>
        <taxon>Thermodesulfobacteriota</taxon>
        <taxon>Desulfomonilia</taxon>
        <taxon>Desulfomonilales</taxon>
        <taxon>Desulfomonilaceae</taxon>
        <taxon>Desulfomonile</taxon>
    </lineage>
</organism>